<dbReference type="GO" id="GO:0003677">
    <property type="term" value="F:DNA binding"/>
    <property type="evidence" value="ECO:0007669"/>
    <property type="project" value="UniProtKB-KW"/>
</dbReference>
<dbReference type="InterPro" id="IPR051675">
    <property type="entry name" value="Endo/Exo/Phosphatase_dom_1"/>
</dbReference>
<dbReference type="InterPro" id="IPR010994">
    <property type="entry name" value="RuvA_2-like"/>
</dbReference>
<dbReference type="NCBIfam" id="TIGR00426">
    <property type="entry name" value="competence protein ComEA helix-hairpin-helix repeat region"/>
    <property type="match status" value="1"/>
</dbReference>
<dbReference type="SUPFAM" id="SSF47781">
    <property type="entry name" value="RuvA domain 2-like"/>
    <property type="match status" value="1"/>
</dbReference>
<dbReference type="Pfam" id="PF10531">
    <property type="entry name" value="SLBB"/>
    <property type="match status" value="1"/>
</dbReference>
<accession>A0ABZ2PLL5</accession>
<proteinExistence type="predicted"/>
<keyword evidence="5" id="KW-1185">Reference proteome</keyword>
<reference evidence="4 5" key="1">
    <citation type="submission" date="2024-03" db="EMBL/GenBank/DDBJ databases">
        <title>Natural products discovery in diverse microorganisms through a two-stage MS feature dereplication strategy.</title>
        <authorList>
            <person name="Zhang R."/>
        </authorList>
    </citation>
    <scope>NUCLEOTIDE SEQUENCE [LARGE SCALE GENOMIC DNA]</scope>
    <source>
        <strain evidence="4 5">18930</strain>
    </source>
</reference>
<dbReference type="PANTHER" id="PTHR21180:SF32">
    <property type="entry name" value="ENDONUCLEASE_EXONUCLEASE_PHOSPHATASE FAMILY DOMAIN-CONTAINING PROTEIN 1"/>
    <property type="match status" value="1"/>
</dbReference>
<feature type="compositionally biased region" description="Low complexity" evidence="1">
    <location>
        <begin position="196"/>
        <end position="217"/>
    </location>
</feature>
<name>A0ABZ2PLL5_9NOCA</name>
<evidence type="ECO:0000313" key="5">
    <source>
        <dbReference type="Proteomes" id="UP001432000"/>
    </source>
</evidence>
<protein>
    <submittedName>
        <fullName evidence="4">ComEA family DNA-binding protein</fullName>
    </submittedName>
</protein>
<feature type="compositionally biased region" description="Basic and acidic residues" evidence="1">
    <location>
        <begin position="23"/>
        <end position="32"/>
    </location>
</feature>
<organism evidence="4 5">
    <name type="scientific">Rhodococcus sovatensis</name>
    <dbReference type="NCBI Taxonomy" id="1805840"/>
    <lineage>
        <taxon>Bacteria</taxon>
        <taxon>Bacillati</taxon>
        <taxon>Actinomycetota</taxon>
        <taxon>Actinomycetes</taxon>
        <taxon>Mycobacteriales</taxon>
        <taxon>Nocardiaceae</taxon>
        <taxon>Rhodococcus</taxon>
    </lineage>
</organism>
<evidence type="ECO:0000259" key="3">
    <source>
        <dbReference type="SMART" id="SM00278"/>
    </source>
</evidence>
<feature type="transmembrane region" description="Helical" evidence="2">
    <location>
        <begin position="69"/>
        <end position="89"/>
    </location>
</feature>
<dbReference type="EMBL" id="CP147846">
    <property type="protein sequence ID" value="WXG70065.1"/>
    <property type="molecule type" value="Genomic_DNA"/>
</dbReference>
<feature type="region of interest" description="Disordered" evidence="1">
    <location>
        <begin position="1"/>
        <end position="38"/>
    </location>
</feature>
<evidence type="ECO:0000256" key="2">
    <source>
        <dbReference type="SAM" id="Phobius"/>
    </source>
</evidence>
<dbReference type="InterPro" id="IPR003583">
    <property type="entry name" value="Hlx-hairpin-Hlx_DNA-bd_motif"/>
</dbReference>
<sequence>MASPRTQPISRNSTPHGPSSPRVLERGPHGVDADATPDWLRQDDQRVSALSAHLPERWRGARLDPGRTGMLALCGVGVAVLIVAGYAVLRDAPVVAPVPTLPIVQPISETEVVPSETTAPPSRIVVSVVGLVESSGLVNLPAGSRVADALEAAGGPLDGADVVALNLAAKLADGDQIVVGSPPPEGRSIISGTVQDSAPGSAPTSATGASGSAETDSAAGTVNLNTATVAELDALDGVGPVTAASIIAWREANGAFKDVGQLAEVDGIGPVRFEKLKDQVTV</sequence>
<dbReference type="InterPro" id="IPR019554">
    <property type="entry name" value="Soluble_ligand-bd"/>
</dbReference>
<dbReference type="InterPro" id="IPR004509">
    <property type="entry name" value="Competence_ComEA_HhH"/>
</dbReference>
<feature type="domain" description="Helix-hairpin-helix DNA-binding motif class 1" evidence="3">
    <location>
        <begin position="260"/>
        <end position="279"/>
    </location>
</feature>
<feature type="domain" description="Helix-hairpin-helix DNA-binding motif class 1" evidence="3">
    <location>
        <begin position="230"/>
        <end position="249"/>
    </location>
</feature>
<dbReference type="Gene3D" id="1.10.150.320">
    <property type="entry name" value="Photosystem II 12 kDa extrinsic protein"/>
    <property type="match status" value="1"/>
</dbReference>
<keyword evidence="2" id="KW-0472">Membrane</keyword>
<dbReference type="SMART" id="SM00278">
    <property type="entry name" value="HhH1"/>
    <property type="match status" value="2"/>
</dbReference>
<dbReference type="Pfam" id="PF12836">
    <property type="entry name" value="HHH_3"/>
    <property type="match status" value="1"/>
</dbReference>
<keyword evidence="2" id="KW-0812">Transmembrane</keyword>
<dbReference type="PANTHER" id="PTHR21180">
    <property type="entry name" value="ENDONUCLEASE/EXONUCLEASE/PHOSPHATASE FAMILY DOMAIN-CONTAINING PROTEIN 1"/>
    <property type="match status" value="1"/>
</dbReference>
<evidence type="ECO:0000313" key="4">
    <source>
        <dbReference type="EMBL" id="WXG70065.1"/>
    </source>
</evidence>
<gene>
    <name evidence="4" type="ORF">WDS16_05930</name>
</gene>
<dbReference type="Proteomes" id="UP001432000">
    <property type="component" value="Chromosome"/>
</dbReference>
<feature type="compositionally biased region" description="Polar residues" evidence="1">
    <location>
        <begin position="1"/>
        <end position="17"/>
    </location>
</feature>
<keyword evidence="2" id="KW-1133">Transmembrane helix</keyword>
<dbReference type="RefSeq" id="WP_338891227.1">
    <property type="nucleotide sequence ID" value="NZ_CP147846.1"/>
</dbReference>
<evidence type="ECO:0000256" key="1">
    <source>
        <dbReference type="SAM" id="MobiDB-lite"/>
    </source>
</evidence>
<feature type="region of interest" description="Disordered" evidence="1">
    <location>
        <begin position="182"/>
        <end position="217"/>
    </location>
</feature>
<keyword evidence="4" id="KW-0238">DNA-binding</keyword>